<dbReference type="RefSeq" id="WP_199018179.1">
    <property type="nucleotide sequence ID" value="NZ_JAELUP010000012.1"/>
</dbReference>
<dbReference type="Pfam" id="PF01547">
    <property type="entry name" value="SBP_bac_1"/>
    <property type="match status" value="1"/>
</dbReference>
<comment type="caution">
    <text evidence="7">The sequence shown here is derived from an EMBL/GenBank/DDBJ whole genome shotgun (WGS) entry which is preliminary data.</text>
</comment>
<feature type="chain" id="PRO_5039062823" evidence="6">
    <location>
        <begin position="22"/>
        <end position="424"/>
    </location>
</feature>
<keyword evidence="3" id="KW-0472">Membrane</keyword>
<evidence type="ECO:0000256" key="2">
    <source>
        <dbReference type="ARBA" id="ARBA00022729"/>
    </source>
</evidence>
<evidence type="ECO:0000313" key="8">
    <source>
        <dbReference type="Proteomes" id="UP000640274"/>
    </source>
</evidence>
<keyword evidence="8" id="KW-1185">Reference proteome</keyword>
<name>A0A934MU15_9BACL</name>
<evidence type="ECO:0000256" key="3">
    <source>
        <dbReference type="ARBA" id="ARBA00023136"/>
    </source>
</evidence>
<keyword evidence="5" id="KW-0449">Lipoprotein</keyword>
<organism evidence="7 8">
    <name type="scientific">Paenibacillus roseus</name>
    <dbReference type="NCBI Taxonomy" id="2798579"/>
    <lineage>
        <taxon>Bacteria</taxon>
        <taxon>Bacillati</taxon>
        <taxon>Bacillota</taxon>
        <taxon>Bacilli</taxon>
        <taxon>Bacillales</taxon>
        <taxon>Paenibacillaceae</taxon>
        <taxon>Paenibacillus</taxon>
    </lineage>
</organism>
<feature type="signal peptide" evidence="6">
    <location>
        <begin position="1"/>
        <end position="21"/>
    </location>
</feature>
<evidence type="ECO:0000256" key="5">
    <source>
        <dbReference type="ARBA" id="ARBA00023288"/>
    </source>
</evidence>
<evidence type="ECO:0000313" key="7">
    <source>
        <dbReference type="EMBL" id="MBJ6360627.1"/>
    </source>
</evidence>
<proteinExistence type="predicted"/>
<dbReference type="Gene3D" id="3.40.190.10">
    <property type="entry name" value="Periplasmic binding protein-like II"/>
    <property type="match status" value="2"/>
</dbReference>
<dbReference type="EMBL" id="JAELUP010000012">
    <property type="protein sequence ID" value="MBJ6360627.1"/>
    <property type="molecule type" value="Genomic_DNA"/>
</dbReference>
<gene>
    <name evidence="7" type="ORF">JFN88_04740</name>
</gene>
<dbReference type="PROSITE" id="PS51257">
    <property type="entry name" value="PROKAR_LIPOPROTEIN"/>
    <property type="match status" value="1"/>
</dbReference>
<accession>A0A934MU15</accession>
<evidence type="ECO:0000256" key="6">
    <source>
        <dbReference type="SAM" id="SignalP"/>
    </source>
</evidence>
<dbReference type="Proteomes" id="UP000640274">
    <property type="component" value="Unassembled WGS sequence"/>
</dbReference>
<reference evidence="7" key="1">
    <citation type="submission" date="2020-12" db="EMBL/GenBank/DDBJ databases">
        <authorList>
            <person name="Huq M.A."/>
        </authorList>
    </citation>
    <scope>NUCLEOTIDE SEQUENCE</scope>
    <source>
        <strain evidence="7">MAHUQ-46</strain>
    </source>
</reference>
<dbReference type="AlphaFoldDB" id="A0A934MU15"/>
<dbReference type="PANTHER" id="PTHR43649">
    <property type="entry name" value="ARABINOSE-BINDING PROTEIN-RELATED"/>
    <property type="match status" value="1"/>
</dbReference>
<keyword evidence="1" id="KW-1003">Cell membrane</keyword>
<evidence type="ECO:0000256" key="4">
    <source>
        <dbReference type="ARBA" id="ARBA00023139"/>
    </source>
</evidence>
<dbReference type="InterPro" id="IPR050490">
    <property type="entry name" value="Bact_solute-bd_prot1"/>
</dbReference>
<sequence length="424" mass="46808">MKKWFSSAIVFTVLAVLVAGCAGGNTKSGTSESVDANKGEKKPVIKILQNKIEITDKVKAMVADYNAYNPDVVVEVQVVKDYLTMLKTRFASGDAPDIFTTAGYNPMASWSDKLVDLSNEPWMGSVSPLTIEGMTMNGQKMGFPLAFEGFGVVYNKDLFAQAGIDTPPTTFSELKAAAEKLKAAGIKPYKEAYQEGFPLYHILNLGFAYEQDPLATLAKLEKQEMKLADLPFLNNVFDVLDLGMKYGEGQESLGVSYDSQVSDFATGKIAMINNGVWTIDPITKVNADINIGMFALPLTDNAEETKMPISVPGYYVINKDSKHVEESKKFLSWLHENGEKYLVDSFKFFPAFTDIKATDDLGPLAKDMAAYVESGKGITWTQSAWPVGYREDTVKRIQAYIGGQGDREQTIAELQKDWDNRVNK</sequence>
<dbReference type="InterPro" id="IPR006059">
    <property type="entry name" value="SBP"/>
</dbReference>
<keyword evidence="2 6" id="KW-0732">Signal</keyword>
<evidence type="ECO:0000256" key="1">
    <source>
        <dbReference type="ARBA" id="ARBA00022475"/>
    </source>
</evidence>
<protein>
    <submittedName>
        <fullName evidence="7">Extracellular solute-binding protein</fullName>
    </submittedName>
</protein>
<dbReference type="SUPFAM" id="SSF53850">
    <property type="entry name" value="Periplasmic binding protein-like II"/>
    <property type="match status" value="1"/>
</dbReference>
<dbReference type="PANTHER" id="PTHR43649:SF33">
    <property type="entry name" value="POLYGALACTURONAN_RHAMNOGALACTURONAN-BINDING PROTEIN YTCQ"/>
    <property type="match status" value="1"/>
</dbReference>
<keyword evidence="4" id="KW-0564">Palmitate</keyword>